<dbReference type="OrthoDB" id="3648309at2759"/>
<dbReference type="Gene3D" id="3.90.870.10">
    <property type="entry name" value="DHBP synthase"/>
    <property type="match status" value="2"/>
</dbReference>
<dbReference type="EMBL" id="FN653024">
    <property type="protein sequence ID" value="CBY23750.1"/>
    <property type="molecule type" value="Genomic_DNA"/>
</dbReference>
<dbReference type="PANTHER" id="PTHR17490">
    <property type="entry name" value="SUA5"/>
    <property type="match status" value="1"/>
</dbReference>
<comment type="similarity">
    <text evidence="2">Belongs to the SUA5 family.</text>
</comment>
<evidence type="ECO:0000256" key="7">
    <source>
        <dbReference type="ARBA" id="ARBA00048366"/>
    </source>
</evidence>
<dbReference type="InterPro" id="IPR050156">
    <property type="entry name" value="TC-AMP_synthase_SUA5"/>
</dbReference>
<gene>
    <name evidence="9" type="ORF">GSOID_T00001072001</name>
</gene>
<comment type="catalytic activity">
    <reaction evidence="7">
        <text>L-threonine + hydrogencarbonate + ATP = L-threonylcarbamoyladenylate + diphosphate + H2O</text>
        <dbReference type="Rhea" id="RHEA:36407"/>
        <dbReference type="ChEBI" id="CHEBI:15377"/>
        <dbReference type="ChEBI" id="CHEBI:17544"/>
        <dbReference type="ChEBI" id="CHEBI:30616"/>
        <dbReference type="ChEBI" id="CHEBI:33019"/>
        <dbReference type="ChEBI" id="CHEBI:57926"/>
        <dbReference type="ChEBI" id="CHEBI:73682"/>
        <dbReference type="EC" id="2.7.7.87"/>
    </reaction>
</comment>
<comment type="subcellular location">
    <subcellularLocation>
        <location evidence="1">Cytoplasm</location>
    </subcellularLocation>
</comment>
<dbReference type="AlphaFoldDB" id="E4X3W2"/>
<dbReference type="GO" id="GO:0000049">
    <property type="term" value="F:tRNA binding"/>
    <property type="evidence" value="ECO:0007669"/>
    <property type="project" value="TreeGrafter"/>
</dbReference>
<proteinExistence type="inferred from homology"/>
<feature type="domain" description="YrdC-like" evidence="8">
    <location>
        <begin position="5"/>
        <end position="227"/>
    </location>
</feature>
<evidence type="ECO:0000256" key="4">
    <source>
        <dbReference type="ARBA" id="ARBA00015492"/>
    </source>
</evidence>
<organism evidence="9 10">
    <name type="scientific">Oikopleura dioica</name>
    <name type="common">Tunicate</name>
    <dbReference type="NCBI Taxonomy" id="34765"/>
    <lineage>
        <taxon>Eukaryota</taxon>
        <taxon>Metazoa</taxon>
        <taxon>Chordata</taxon>
        <taxon>Tunicata</taxon>
        <taxon>Appendicularia</taxon>
        <taxon>Copelata</taxon>
        <taxon>Oikopleuridae</taxon>
        <taxon>Oikopleura</taxon>
    </lineage>
</organism>
<evidence type="ECO:0000256" key="5">
    <source>
        <dbReference type="ARBA" id="ARBA00022490"/>
    </source>
</evidence>
<name>E4X3W2_OIKDI</name>
<dbReference type="SUPFAM" id="SSF55821">
    <property type="entry name" value="YrdC/RibB"/>
    <property type="match status" value="2"/>
</dbReference>
<keyword evidence="5" id="KW-0963">Cytoplasm</keyword>
<keyword evidence="10" id="KW-1185">Reference proteome</keyword>
<dbReference type="EC" id="2.7.7.87" evidence="3"/>
<evidence type="ECO:0000256" key="6">
    <source>
        <dbReference type="ARBA" id="ARBA00022679"/>
    </source>
</evidence>
<evidence type="ECO:0000256" key="1">
    <source>
        <dbReference type="ARBA" id="ARBA00004496"/>
    </source>
</evidence>
<dbReference type="FunCoup" id="E4X3W2">
    <property type="interactions" value="9"/>
</dbReference>
<dbReference type="Proteomes" id="UP000001307">
    <property type="component" value="Unassembled WGS sequence"/>
</dbReference>
<keyword evidence="6" id="KW-0808">Transferase</keyword>
<dbReference type="GO" id="GO:0003725">
    <property type="term" value="F:double-stranded RNA binding"/>
    <property type="evidence" value="ECO:0007669"/>
    <property type="project" value="InterPro"/>
</dbReference>
<accession>E4X3W2</accession>
<dbReference type="PANTHER" id="PTHR17490:SF10">
    <property type="entry name" value="THREONYLCARBAMOYL-AMP SYNTHASE"/>
    <property type="match status" value="1"/>
</dbReference>
<dbReference type="InterPro" id="IPR006070">
    <property type="entry name" value="Sua5-like_dom"/>
</dbReference>
<dbReference type="PROSITE" id="PS51163">
    <property type="entry name" value="YRDC"/>
    <property type="match status" value="1"/>
</dbReference>
<evidence type="ECO:0000256" key="3">
    <source>
        <dbReference type="ARBA" id="ARBA00012584"/>
    </source>
</evidence>
<dbReference type="GO" id="GO:0006450">
    <property type="term" value="P:regulation of translational fidelity"/>
    <property type="evidence" value="ECO:0007669"/>
    <property type="project" value="TreeGrafter"/>
</dbReference>
<evidence type="ECO:0000313" key="9">
    <source>
        <dbReference type="EMBL" id="CBY23750.1"/>
    </source>
</evidence>
<evidence type="ECO:0000256" key="2">
    <source>
        <dbReference type="ARBA" id="ARBA00007663"/>
    </source>
</evidence>
<evidence type="ECO:0000259" key="8">
    <source>
        <dbReference type="PROSITE" id="PS51163"/>
    </source>
</evidence>
<sequence>MVSGNPSLENAKKQLSKDGVIAFPTDTLFGIAAQISSESGYRRIYEIKGRSEAKPVAVCFSTIPQILQYLPALDRFRELLMHGRSEAKPVAVCFSTIPQILQYLPALDRFRELLSRLLPGPVTLVVPRGKFIPEHVNPNCETIGIRIPDNTISRLLSQAEPLCLTSANKSGAKSAITSNDFADLHPLLDAIVETELGIPTSMSRAGSTVVELNLQAKTYFIRRKGCAFDATVASFTAEGFKSI</sequence>
<reference evidence="9 10" key="1">
    <citation type="journal article" date="2010" name="Science">
        <title>Plasticity of animal genome architecture unmasked by rapid evolution of a pelagic tunicate.</title>
        <authorList>
            <person name="Denoeud F."/>
            <person name="Henriet S."/>
            <person name="Mungpakdee S."/>
            <person name="Aury J.M."/>
            <person name="Da Silva C."/>
            <person name="Brinkmann H."/>
            <person name="Mikhaleva J."/>
            <person name="Olsen L.C."/>
            <person name="Jubin C."/>
            <person name="Canestro C."/>
            <person name="Bouquet J.M."/>
            <person name="Danks G."/>
            <person name="Poulain J."/>
            <person name="Campsteijn C."/>
            <person name="Adamski M."/>
            <person name="Cross I."/>
            <person name="Yadetie F."/>
            <person name="Muffato M."/>
            <person name="Louis A."/>
            <person name="Butcher S."/>
            <person name="Tsagkogeorga G."/>
            <person name="Konrad A."/>
            <person name="Singh S."/>
            <person name="Jensen M.F."/>
            <person name="Cong E.H."/>
            <person name="Eikeseth-Otteraa H."/>
            <person name="Noel B."/>
            <person name="Anthouard V."/>
            <person name="Porcel B.M."/>
            <person name="Kachouri-Lafond R."/>
            <person name="Nishino A."/>
            <person name="Ugolini M."/>
            <person name="Chourrout P."/>
            <person name="Nishida H."/>
            <person name="Aasland R."/>
            <person name="Huzurbazar S."/>
            <person name="Westhof E."/>
            <person name="Delsuc F."/>
            <person name="Lehrach H."/>
            <person name="Reinhardt R."/>
            <person name="Weissenbach J."/>
            <person name="Roy S.W."/>
            <person name="Artiguenave F."/>
            <person name="Postlethwait J.H."/>
            <person name="Manak J.R."/>
            <person name="Thompson E.M."/>
            <person name="Jaillon O."/>
            <person name="Du Pasquier L."/>
            <person name="Boudinot P."/>
            <person name="Liberles D.A."/>
            <person name="Volff J.N."/>
            <person name="Philippe H."/>
            <person name="Lenhard B."/>
            <person name="Roest Crollius H."/>
            <person name="Wincker P."/>
            <person name="Chourrout D."/>
        </authorList>
    </citation>
    <scope>NUCLEOTIDE SEQUENCE [LARGE SCALE GENOMIC DNA]</scope>
</reference>
<dbReference type="GO" id="GO:0005737">
    <property type="term" value="C:cytoplasm"/>
    <property type="evidence" value="ECO:0007669"/>
    <property type="project" value="UniProtKB-SubCell"/>
</dbReference>
<dbReference type="InParanoid" id="E4X3W2"/>
<evidence type="ECO:0000313" key="10">
    <source>
        <dbReference type="Proteomes" id="UP000001307"/>
    </source>
</evidence>
<dbReference type="Pfam" id="PF01300">
    <property type="entry name" value="Sua5_yciO_yrdC"/>
    <property type="match status" value="2"/>
</dbReference>
<protein>
    <recommendedName>
        <fullName evidence="4">Threonylcarbamoyl-AMP synthase</fullName>
        <ecNumber evidence="3">2.7.7.87</ecNumber>
    </recommendedName>
</protein>
<dbReference type="InterPro" id="IPR017945">
    <property type="entry name" value="DHBP_synth_RibB-like_a/b_dom"/>
</dbReference>
<dbReference type="GO" id="GO:0061710">
    <property type="term" value="F:L-threonylcarbamoyladenylate synthase"/>
    <property type="evidence" value="ECO:0007669"/>
    <property type="project" value="UniProtKB-EC"/>
</dbReference>